<feature type="compositionally biased region" description="Polar residues" evidence="1">
    <location>
        <begin position="477"/>
        <end position="493"/>
    </location>
</feature>
<proteinExistence type="predicted"/>
<keyword evidence="3" id="KW-1185">Reference proteome</keyword>
<gene>
    <name evidence="2" type="ORF">ACEG43_12820</name>
</gene>
<reference evidence="2 3" key="1">
    <citation type="submission" date="2024-08" db="EMBL/GenBank/DDBJ databases">
        <title>Genome sequence of Streptomyces aureus CACIA-1.46HGO.</title>
        <authorList>
            <person name="Evangelista-Martinez Z."/>
        </authorList>
    </citation>
    <scope>NUCLEOTIDE SEQUENCE [LARGE SCALE GENOMIC DNA]</scope>
    <source>
        <strain evidence="2 3">CACIA-1.46HGO</strain>
    </source>
</reference>
<feature type="region of interest" description="Disordered" evidence="1">
    <location>
        <begin position="155"/>
        <end position="546"/>
    </location>
</feature>
<evidence type="ECO:0008006" key="4">
    <source>
        <dbReference type="Google" id="ProtNLM"/>
    </source>
</evidence>
<evidence type="ECO:0000256" key="1">
    <source>
        <dbReference type="SAM" id="MobiDB-lite"/>
    </source>
</evidence>
<sequence>MAGQGKKTPFDGMTHEQMLAWLDEADAGTVQAAADKLASAAKEIHSIAEELKIRPQWVKWKGEGADSFRVWAGKLANTTVALGDYSQDSSKWLGHAAEAIGKAKTSVPRDKNVDANIDAARSAHNDPDAQTILSKNMAARQQTADEMEKLGQAYSLSSSQMAAARKPEQLKFPPPPTDIQDPERAKLDGGGYRQRPGTGSQGATGGGAFASGGAHGSGASQASHATAAGSTGSDHDALGNTSLPAAHGSVAPPARMGVDSVGVLPETSHTPSPTTSGRPVGPNPVSPGPSGNPAPGLFPPVAYGNGTGRGTGPAVGSARGLSPTAGGTGTQRPTSPTASGATGRPSNTGGRGSMMPGQNQTAAGRPGTPGRLPTANGVAGGRPQPATGRPTTGIPRGKVMGGEGATGGRSAATGQGQVGGRPSTTSGGPRGGTGRRVGGAAGENGGIVGGRAQKQSRVNGRTLSSGGSGLVRGQGGPASTPSDESQRSGQTGRNGVPPHGSRPGSRRDEKPEERPDYVTEDEQTWRPDDRRNVPPVVDDPAKNSER</sequence>
<accession>A0ABV4SF26</accession>
<feature type="compositionally biased region" description="Pro residues" evidence="1">
    <location>
        <begin position="281"/>
        <end position="298"/>
    </location>
</feature>
<dbReference type="RefSeq" id="WP_372562579.1">
    <property type="nucleotide sequence ID" value="NZ_JBGOSP010000005.1"/>
</dbReference>
<feature type="compositionally biased region" description="Basic and acidic residues" evidence="1">
    <location>
        <begin position="505"/>
        <end position="532"/>
    </location>
</feature>
<dbReference type="InterPro" id="IPR038332">
    <property type="entry name" value="PPE_sf"/>
</dbReference>
<dbReference type="Gene3D" id="1.20.1260.20">
    <property type="entry name" value="PPE superfamily"/>
    <property type="match status" value="1"/>
</dbReference>
<feature type="compositionally biased region" description="Gly residues" evidence="1">
    <location>
        <begin position="428"/>
        <end position="449"/>
    </location>
</feature>
<evidence type="ECO:0000313" key="3">
    <source>
        <dbReference type="Proteomes" id="UP001571476"/>
    </source>
</evidence>
<comment type="caution">
    <text evidence="2">The sequence shown here is derived from an EMBL/GenBank/DDBJ whole genome shotgun (WGS) entry which is preliminary data.</text>
</comment>
<dbReference type="Proteomes" id="UP001571476">
    <property type="component" value="Unassembled WGS sequence"/>
</dbReference>
<name>A0ABV4SF26_9ACTN</name>
<feature type="compositionally biased region" description="Low complexity" evidence="1">
    <location>
        <begin position="217"/>
        <end position="232"/>
    </location>
</feature>
<feature type="compositionally biased region" description="Gly residues" evidence="1">
    <location>
        <begin position="466"/>
        <end position="476"/>
    </location>
</feature>
<organism evidence="2 3">
    <name type="scientific">Streptomyces aureus</name>
    <dbReference type="NCBI Taxonomy" id="193461"/>
    <lineage>
        <taxon>Bacteria</taxon>
        <taxon>Bacillati</taxon>
        <taxon>Actinomycetota</taxon>
        <taxon>Actinomycetes</taxon>
        <taxon>Kitasatosporales</taxon>
        <taxon>Streptomycetaceae</taxon>
        <taxon>Streptomyces</taxon>
    </lineage>
</organism>
<dbReference type="EMBL" id="JBGOSP010000005">
    <property type="protein sequence ID" value="MFA3837052.1"/>
    <property type="molecule type" value="Genomic_DNA"/>
</dbReference>
<evidence type="ECO:0000313" key="2">
    <source>
        <dbReference type="EMBL" id="MFA3837052.1"/>
    </source>
</evidence>
<feature type="compositionally biased region" description="Low complexity" evidence="1">
    <location>
        <begin position="265"/>
        <end position="280"/>
    </location>
</feature>
<protein>
    <recommendedName>
        <fullName evidence="4">Translation initiation factor IF-2</fullName>
    </recommendedName>
</protein>
<feature type="compositionally biased region" description="Polar residues" evidence="1">
    <location>
        <begin position="330"/>
        <end position="348"/>
    </location>
</feature>
<feature type="compositionally biased region" description="Gly residues" evidence="1">
    <location>
        <begin position="199"/>
        <end position="216"/>
    </location>
</feature>